<keyword evidence="5" id="KW-0611">Plant defense</keyword>
<evidence type="ECO:0000259" key="9">
    <source>
        <dbReference type="Pfam" id="PF18117"/>
    </source>
</evidence>
<evidence type="ECO:0000256" key="6">
    <source>
        <dbReference type="ARBA" id="ARBA00023242"/>
    </source>
</evidence>
<dbReference type="AlphaFoldDB" id="A0A059ARP0"/>
<dbReference type="STRING" id="71139.A0A059ARP0"/>
<dbReference type="Gene3D" id="3.40.50.1820">
    <property type="entry name" value="alpha/beta hydrolase"/>
    <property type="match status" value="1"/>
</dbReference>
<keyword evidence="3" id="KW-0963">Cytoplasm</keyword>
<evidence type="ECO:0000256" key="3">
    <source>
        <dbReference type="ARBA" id="ARBA00022490"/>
    </source>
</evidence>
<dbReference type="PANTHER" id="PTHR46898:SF3">
    <property type="entry name" value="FUNGAL LIPASE-LIKE DOMAIN-CONTAINING PROTEIN"/>
    <property type="match status" value="1"/>
</dbReference>
<feature type="compositionally biased region" description="Polar residues" evidence="7">
    <location>
        <begin position="28"/>
        <end position="43"/>
    </location>
</feature>
<dbReference type="InterPro" id="IPR002921">
    <property type="entry name" value="Fungal_lipase-type"/>
</dbReference>
<evidence type="ECO:0000256" key="1">
    <source>
        <dbReference type="ARBA" id="ARBA00004123"/>
    </source>
</evidence>
<dbReference type="GO" id="GO:0005737">
    <property type="term" value="C:cytoplasm"/>
    <property type="evidence" value="ECO:0007669"/>
    <property type="project" value="UniProtKB-SubCell"/>
</dbReference>
<comment type="subcellular location">
    <subcellularLocation>
        <location evidence="2">Cytoplasm</location>
    </subcellularLocation>
    <subcellularLocation>
        <location evidence="1">Nucleus</location>
    </subcellularLocation>
</comment>
<dbReference type="InParanoid" id="A0A059ARP0"/>
<dbReference type="GO" id="GO:0016298">
    <property type="term" value="F:lipase activity"/>
    <property type="evidence" value="ECO:0000318"/>
    <property type="project" value="GO_Central"/>
</dbReference>
<evidence type="ECO:0000256" key="4">
    <source>
        <dbReference type="ARBA" id="ARBA00022801"/>
    </source>
</evidence>
<dbReference type="GO" id="GO:0005634">
    <property type="term" value="C:nucleus"/>
    <property type="evidence" value="ECO:0007669"/>
    <property type="project" value="UniProtKB-SubCell"/>
</dbReference>
<feature type="domain" description="EDS1 EP" evidence="9">
    <location>
        <begin position="320"/>
        <end position="529"/>
    </location>
</feature>
<evidence type="ECO:0000256" key="2">
    <source>
        <dbReference type="ARBA" id="ARBA00004496"/>
    </source>
</evidence>
<feature type="compositionally biased region" description="Basic residues" evidence="7">
    <location>
        <begin position="1"/>
        <end position="10"/>
    </location>
</feature>
<sequence length="549" mass="62685">MGNLWSKRKRPLDPDCINSPNPKRRNSTDINSPVLSQEQQSDNRAPPTMDYEKAAEPLCSNGLDLANLAVSSGILGNSWAAISKLRSQVDRDHQSPSSSETVKIQEFEYPRYKVIAFVTPPVAASHLQEENGLVESSSSEASEFQFLCSKKNPSFAINKEIVWVDPLPLFSHYGSYTLGTETTKRPLCITFGSPLIGDDGFQQAVSQNPTWSACFVHVVHKDDCFPKIFHPSTMEQNLYKPFGTFLVCSESGSACFEAPKSIIELLAPRSPDSAQIVNYESIIKYALLRDIVKSEKDVLEQKNKAFDPAKDLNDMKVCLANLEWYKKKCENDGQGCGYYDSFKNKMARRDYGAVKFVRKLTNYWEQVVENAEKRPQREGEPLRNCWLFGGTNYRRLVEPLHIAEYYKWGKRGYMSQGISKHFKLLKDWLDKHPKQTAKSVSNDSKMKKIMLSVTEDSRFWPHVEEAQISCRLLNSGGSNSTEIEKLVWFEGYVMNLLKNYAVSTDIFLDSSSYMQWWREYEDILAKQMMGASHYSQLVDFMKNGDSYRL</sequence>
<dbReference type="FunCoup" id="A0A059ARP0">
    <property type="interactions" value="490"/>
</dbReference>
<evidence type="ECO:0000313" key="10">
    <source>
        <dbReference type="EMBL" id="KCW56090.1"/>
    </source>
</evidence>
<dbReference type="Pfam" id="PF01764">
    <property type="entry name" value="Lipase_3"/>
    <property type="match status" value="1"/>
</dbReference>
<name>A0A059ARP0_EUCGR</name>
<feature type="region of interest" description="Disordered" evidence="7">
    <location>
        <begin position="1"/>
        <end position="49"/>
    </location>
</feature>
<dbReference type="GO" id="GO:0052689">
    <property type="term" value="F:carboxylic ester hydrolase activity"/>
    <property type="evidence" value="ECO:0007669"/>
    <property type="project" value="InterPro"/>
</dbReference>
<dbReference type="Gramene" id="KCW56090">
    <property type="protein sequence ID" value="KCW56090"/>
    <property type="gene ID" value="EUGRSUZ_I01843"/>
</dbReference>
<evidence type="ECO:0008006" key="11">
    <source>
        <dbReference type="Google" id="ProtNLM"/>
    </source>
</evidence>
<gene>
    <name evidence="10" type="ORF">EUGRSUZ_I01843</name>
</gene>
<evidence type="ECO:0000256" key="5">
    <source>
        <dbReference type="ARBA" id="ARBA00022821"/>
    </source>
</evidence>
<evidence type="ECO:0000259" key="8">
    <source>
        <dbReference type="Pfam" id="PF01764"/>
    </source>
</evidence>
<keyword evidence="6" id="KW-0539">Nucleus</keyword>
<dbReference type="Pfam" id="PF18117">
    <property type="entry name" value="EDS1_EP"/>
    <property type="match status" value="1"/>
</dbReference>
<dbReference type="EMBL" id="KK198761">
    <property type="protein sequence ID" value="KCW56090.1"/>
    <property type="molecule type" value="Genomic_DNA"/>
</dbReference>
<protein>
    <recommendedName>
        <fullName evidence="11">EDS1 EP domain-containing protein</fullName>
    </recommendedName>
</protein>
<reference evidence="10" key="1">
    <citation type="submission" date="2013-07" db="EMBL/GenBank/DDBJ databases">
        <title>The genome of Eucalyptus grandis.</title>
        <authorList>
            <person name="Schmutz J."/>
            <person name="Hayes R."/>
            <person name="Myburg A."/>
            <person name="Tuskan G."/>
            <person name="Grattapaglia D."/>
            <person name="Rokhsar D.S."/>
        </authorList>
    </citation>
    <scope>NUCLEOTIDE SEQUENCE</scope>
    <source>
        <tissue evidence="10">Leaf extractions</tissue>
    </source>
</reference>
<dbReference type="InterPro" id="IPR044603">
    <property type="entry name" value="SAG101-like"/>
</dbReference>
<dbReference type="InterPro" id="IPR041266">
    <property type="entry name" value="EDS1_EP"/>
</dbReference>
<accession>A0A059ARP0</accession>
<feature type="domain" description="Fungal lipase-type" evidence="8">
    <location>
        <begin position="181"/>
        <end position="229"/>
    </location>
</feature>
<proteinExistence type="predicted"/>
<organism evidence="10">
    <name type="scientific">Eucalyptus grandis</name>
    <name type="common">Flooded gum</name>
    <dbReference type="NCBI Taxonomy" id="71139"/>
    <lineage>
        <taxon>Eukaryota</taxon>
        <taxon>Viridiplantae</taxon>
        <taxon>Streptophyta</taxon>
        <taxon>Embryophyta</taxon>
        <taxon>Tracheophyta</taxon>
        <taxon>Spermatophyta</taxon>
        <taxon>Magnoliopsida</taxon>
        <taxon>eudicotyledons</taxon>
        <taxon>Gunneridae</taxon>
        <taxon>Pentapetalae</taxon>
        <taxon>rosids</taxon>
        <taxon>malvids</taxon>
        <taxon>Myrtales</taxon>
        <taxon>Myrtaceae</taxon>
        <taxon>Myrtoideae</taxon>
        <taxon>Eucalypteae</taxon>
        <taxon>Eucalyptus</taxon>
    </lineage>
</organism>
<dbReference type="GO" id="GO:0006952">
    <property type="term" value="P:defense response"/>
    <property type="evidence" value="ECO:0007669"/>
    <property type="project" value="UniProtKB-KW"/>
</dbReference>
<evidence type="ECO:0000256" key="7">
    <source>
        <dbReference type="SAM" id="MobiDB-lite"/>
    </source>
</evidence>
<dbReference type="PANTHER" id="PTHR46898">
    <property type="entry name" value="SENESCENCE-ASSOCIATED CARBOXYLESTERASE 101"/>
    <property type="match status" value="1"/>
</dbReference>
<dbReference type="OMA" id="WISEVYE"/>
<dbReference type="InterPro" id="IPR029058">
    <property type="entry name" value="AB_hydrolase_fold"/>
</dbReference>
<keyword evidence="4" id="KW-0378">Hydrolase</keyword>
<dbReference type="GO" id="GO:0006629">
    <property type="term" value="P:lipid metabolic process"/>
    <property type="evidence" value="ECO:0007669"/>
    <property type="project" value="InterPro"/>
</dbReference>